<evidence type="ECO:0000313" key="4">
    <source>
        <dbReference type="EMBL" id="NEX01039.1"/>
    </source>
</evidence>
<evidence type="ECO:0000313" key="5">
    <source>
        <dbReference type="Proteomes" id="UP000473091"/>
    </source>
</evidence>
<keyword evidence="2 4" id="KW-0808">Transferase</keyword>
<evidence type="ECO:0000259" key="3">
    <source>
        <dbReference type="Pfam" id="PF00535"/>
    </source>
</evidence>
<keyword evidence="1" id="KW-0328">Glycosyltransferase</keyword>
<evidence type="ECO:0000256" key="2">
    <source>
        <dbReference type="ARBA" id="ARBA00022679"/>
    </source>
</evidence>
<protein>
    <submittedName>
        <fullName evidence="4">Glycosyltransferase family 2 protein</fullName>
    </submittedName>
</protein>
<dbReference type="EMBL" id="VTVE01000001">
    <property type="protein sequence ID" value="NEX01039.1"/>
    <property type="molecule type" value="Genomic_DNA"/>
</dbReference>
<dbReference type="AlphaFoldDB" id="A0A6M0LGN4"/>
<dbReference type="PANTHER" id="PTHR22916">
    <property type="entry name" value="GLYCOSYLTRANSFERASE"/>
    <property type="match status" value="1"/>
</dbReference>
<sequence length="344" mass="40020">MREENKVMSPFFSILIPVFNQVGLMDHCIETIKNQSYKDFEVILVDDGSTDDSYNMCLGFCQGDDRFRVLKHEKNGSLVAARYTGMKECQGQYILFVDSDDYLEENALQLLHDSLENNPVDILRFGYIKEFSDNMEGGFGLVLENEEVPPLHTNEPLSAIMTDELVPNVWKNCYSREVIKEAVNRVEPFYCNMGEDVFWSCVFFTCAKSNGVLDKCLYHYIIGTGMSTQAKNQTVEKLQNHVNNIKACVDHMREFFTKYNPKYLDKVDEKAVSMYCFVLIMFMKDEKDYRKIVDYLKVFDKSGLETVYDYGCNKALAFKFRFEYNITDEMLDELGVKYDKFSLK</sequence>
<organism evidence="4 5">
    <name type="scientific">Pseudobutyrivibrio xylanivorans</name>
    <dbReference type="NCBI Taxonomy" id="185007"/>
    <lineage>
        <taxon>Bacteria</taxon>
        <taxon>Bacillati</taxon>
        <taxon>Bacillota</taxon>
        <taxon>Clostridia</taxon>
        <taxon>Lachnospirales</taxon>
        <taxon>Lachnospiraceae</taxon>
        <taxon>Pseudobutyrivibrio</taxon>
    </lineage>
</organism>
<dbReference type="Pfam" id="PF00535">
    <property type="entry name" value="Glycos_transf_2"/>
    <property type="match status" value="1"/>
</dbReference>
<dbReference type="InterPro" id="IPR029044">
    <property type="entry name" value="Nucleotide-diphossugar_trans"/>
</dbReference>
<gene>
    <name evidence="4" type="ORF">F0Q01_03975</name>
</gene>
<comment type="caution">
    <text evidence="4">The sequence shown here is derived from an EMBL/GenBank/DDBJ whole genome shotgun (WGS) entry which is preliminary data.</text>
</comment>
<dbReference type="Gene3D" id="3.90.550.10">
    <property type="entry name" value="Spore Coat Polysaccharide Biosynthesis Protein SpsA, Chain A"/>
    <property type="match status" value="1"/>
</dbReference>
<feature type="domain" description="Glycosyltransferase 2-like" evidence="3">
    <location>
        <begin position="13"/>
        <end position="133"/>
    </location>
</feature>
<name>A0A6M0LGN4_PSEXY</name>
<evidence type="ECO:0000256" key="1">
    <source>
        <dbReference type="ARBA" id="ARBA00022676"/>
    </source>
</evidence>
<dbReference type="Proteomes" id="UP000473091">
    <property type="component" value="Unassembled WGS sequence"/>
</dbReference>
<dbReference type="CDD" id="cd00761">
    <property type="entry name" value="Glyco_tranf_GTA_type"/>
    <property type="match status" value="1"/>
</dbReference>
<dbReference type="SUPFAM" id="SSF53448">
    <property type="entry name" value="Nucleotide-diphospho-sugar transferases"/>
    <property type="match status" value="1"/>
</dbReference>
<dbReference type="GO" id="GO:0016757">
    <property type="term" value="F:glycosyltransferase activity"/>
    <property type="evidence" value="ECO:0007669"/>
    <property type="project" value="UniProtKB-KW"/>
</dbReference>
<accession>A0A6M0LGN4</accession>
<reference evidence="4 5" key="1">
    <citation type="submission" date="2019-09" db="EMBL/GenBank/DDBJ databases">
        <authorList>
            <person name="Pidcock S.E."/>
            <person name="Huws S.A."/>
        </authorList>
    </citation>
    <scope>NUCLEOTIDE SEQUENCE [LARGE SCALE GENOMIC DNA]</scope>
    <source>
        <strain evidence="4 5">MZ8</strain>
    </source>
</reference>
<reference evidence="4 5" key="2">
    <citation type="submission" date="2020-03" db="EMBL/GenBank/DDBJ databases">
        <title>Investigating the evolutionary divergence of the Butyrivibrio group.</title>
        <authorList>
            <person name="Skvortsov T."/>
            <person name="Santos F.G."/>
            <person name="Ting K.S."/>
            <person name="Creevey C.J."/>
        </authorList>
    </citation>
    <scope>NUCLEOTIDE SEQUENCE [LARGE SCALE GENOMIC DNA]</scope>
    <source>
        <strain evidence="4 5">MZ8</strain>
    </source>
</reference>
<proteinExistence type="predicted"/>
<dbReference type="PANTHER" id="PTHR22916:SF51">
    <property type="entry name" value="GLYCOSYLTRANSFERASE EPSH-RELATED"/>
    <property type="match status" value="1"/>
</dbReference>
<dbReference type="InterPro" id="IPR001173">
    <property type="entry name" value="Glyco_trans_2-like"/>
</dbReference>